<feature type="compositionally biased region" description="Polar residues" evidence="4">
    <location>
        <begin position="33"/>
        <end position="53"/>
    </location>
</feature>
<organism evidence="6 7">
    <name type="scientific">Apiospora arundinis</name>
    <dbReference type="NCBI Taxonomy" id="335852"/>
    <lineage>
        <taxon>Eukaryota</taxon>
        <taxon>Fungi</taxon>
        <taxon>Dikarya</taxon>
        <taxon>Ascomycota</taxon>
        <taxon>Pezizomycotina</taxon>
        <taxon>Sordariomycetes</taxon>
        <taxon>Xylariomycetidae</taxon>
        <taxon>Amphisphaeriales</taxon>
        <taxon>Apiosporaceae</taxon>
        <taxon>Apiospora</taxon>
    </lineage>
</organism>
<dbReference type="InterPro" id="IPR002013">
    <property type="entry name" value="SAC_dom"/>
</dbReference>
<keyword evidence="2" id="KW-0378">Hydrolase</keyword>
<protein>
    <submittedName>
        <fullName evidence="6">Polyphosphoinositide phosphatase</fullName>
    </submittedName>
</protein>
<keyword evidence="7" id="KW-1185">Reference proteome</keyword>
<feature type="region of interest" description="Disordered" evidence="4">
    <location>
        <begin position="1"/>
        <end position="53"/>
    </location>
</feature>
<evidence type="ECO:0000313" key="7">
    <source>
        <dbReference type="Proteomes" id="UP001390339"/>
    </source>
</evidence>
<evidence type="ECO:0000313" key="6">
    <source>
        <dbReference type="EMBL" id="KAK8867716.1"/>
    </source>
</evidence>
<dbReference type="Proteomes" id="UP001390339">
    <property type="component" value="Unassembled WGS sequence"/>
</dbReference>
<evidence type="ECO:0000259" key="5">
    <source>
        <dbReference type="PROSITE" id="PS50275"/>
    </source>
</evidence>
<accession>A0ABR2ITM2</accession>
<keyword evidence="3" id="KW-0472">Membrane</keyword>
<evidence type="ECO:0000256" key="4">
    <source>
        <dbReference type="SAM" id="MobiDB-lite"/>
    </source>
</evidence>
<evidence type="ECO:0000256" key="2">
    <source>
        <dbReference type="ARBA" id="ARBA00022801"/>
    </source>
</evidence>
<sequence>MGDVLEAEGLMAASTSPAQPPSQPTPATKPSSLLTGSNNVSSQIDSSGNNGSSRAAEIVEAVVATGSATVAATPTEASHPTPQLAQEAVFPLLQNNASQETLSQTAPVQKRNAGNAAHDDDTDEEPAVAEPFVRTRSPDDHPDASRQEENEYDGRSLTRLFYRMHKFTLYETASRYYIVGGDVTEKRYRILKVDRNTHEPDSELTITDDKIIYSQKEMNALLDTIDDGNRGTGGIKQRCTTWGLLGFIKFTGPYYMLLITKKSTVAMIGGHYVYQVDGTELIPLTPAKFRPDVRNTEEPRFLGILNNLDLTRSFYYSYSYDITRTLQHNISRERTALANGLPGTTCDDFNSMFVWNSHLLQPAAEALHEPFDWCRPIIHGYIDQAALSIYGRSAYITIIARRSRYFAGARFLKRGANDLGYVANDVETEQIVSESLTTSFHSPGPKLFASPQFTSYVQHRGSIPLYWTQDNIGVTPKPPIELNLVDPFYTAAAQHFNNLFERYGSPIYVLNLVKARERTPRESKLLDEFTNCINYLNQFLPDDNKIIYKAWDMSRAAKSRDQDVIGTLESIAESVVTTTGFFQNGDGDISPTHVQNGVARTNCIDCLDRTNAAQFVIGKRALGHQLHALGILADTSIDYDTDAVNLFTHMYHDHGDTIAVQYGGSQLVNTMETYRKINQWTSHSRDMIESFKRYYNNSFMDSQRQEAYNLFLGNYIFALGQPMLWDLATDYYLHHSDPRAWSNNVHHDYIRWFTPRFLERRSLPAYVPPPLLVSSAEASNSDNSANSKKKQMMLNRQPASFFDDYWLEYYRPSTLSSFLKMFPYKMNSTIKYIPFKSTQEGRYDLSPFRVRIEGSERGGNTSGGGGSGGGDLHPSPRQKQQQQYHHDQQYHHHNNTNHQQQQQQLSHNRKKNSSTATKKEVTIVDPHERLRRGAREGSGGSGEQDIDETESIMSERTGNNKGISIQRWLQPNVAVEKGGPPMPHSIMKETRQRNFSNGNNNNSSNSRSSNNIYSNGGGVGRTLDAAAMAVGGRKQTPAEKSAQAQLIFAKVVHESLHPSVNAQDMDDYARYISHAQSLPLVVSSNEAPADVDASEYREYLNGSWQVDGLSASWANSNTSAASADASAFAMDGTGTGHTVGAVPMSRKEEDLAAYWDLLRVGDNPLTVTEEDLPKKRYKAYRKWLRGKSLFKQQPLPSESGMGLKAQSHQQYVD</sequence>
<comment type="caution">
    <text evidence="6">The sequence shown here is derived from an EMBL/GenBank/DDBJ whole genome shotgun (WGS) entry which is preliminary data.</text>
</comment>
<dbReference type="PANTHER" id="PTHR45738:SF5">
    <property type="entry name" value="POLYPHOSPHOINOSITIDE PHOSPHATASE"/>
    <property type="match status" value="1"/>
</dbReference>
<feature type="compositionally biased region" description="Low complexity" evidence="4">
    <location>
        <begin position="994"/>
        <end position="1014"/>
    </location>
</feature>
<feature type="region of interest" description="Disordered" evidence="4">
    <location>
        <begin position="100"/>
        <end position="152"/>
    </location>
</feature>
<feature type="compositionally biased region" description="Basic and acidic residues" evidence="4">
    <location>
        <begin position="136"/>
        <end position="152"/>
    </location>
</feature>
<dbReference type="Pfam" id="PF02383">
    <property type="entry name" value="Syja_N"/>
    <property type="match status" value="1"/>
</dbReference>
<feature type="compositionally biased region" description="Polar residues" evidence="4">
    <location>
        <begin position="951"/>
        <end position="961"/>
    </location>
</feature>
<feature type="compositionally biased region" description="Basic and acidic residues" evidence="4">
    <location>
        <begin position="917"/>
        <end position="935"/>
    </location>
</feature>
<evidence type="ECO:0000256" key="1">
    <source>
        <dbReference type="ARBA" id="ARBA00004308"/>
    </source>
</evidence>
<reference evidence="6 7" key="1">
    <citation type="journal article" date="2024" name="IMA Fungus">
        <title>Apiospora arundinis, a panoply of carbohydrate-active enzymes and secondary metabolites.</title>
        <authorList>
            <person name="Sorensen T."/>
            <person name="Petersen C."/>
            <person name="Muurmann A.T."/>
            <person name="Christiansen J.V."/>
            <person name="Brundto M.L."/>
            <person name="Overgaard C.K."/>
            <person name="Boysen A.T."/>
            <person name="Wollenberg R.D."/>
            <person name="Larsen T.O."/>
            <person name="Sorensen J.L."/>
            <person name="Nielsen K.L."/>
            <person name="Sondergaard T.E."/>
        </authorList>
    </citation>
    <scope>NUCLEOTIDE SEQUENCE [LARGE SCALE GENOMIC DNA]</scope>
    <source>
        <strain evidence="6 7">AAU 773</strain>
    </source>
</reference>
<dbReference type="InterPro" id="IPR043573">
    <property type="entry name" value="Fig4-like"/>
</dbReference>
<feature type="compositionally biased region" description="Gly residues" evidence="4">
    <location>
        <begin position="860"/>
        <end position="871"/>
    </location>
</feature>
<proteinExistence type="predicted"/>
<comment type="subcellular location">
    <subcellularLocation>
        <location evidence="1">Endomembrane system</location>
    </subcellularLocation>
</comment>
<evidence type="ECO:0000256" key="3">
    <source>
        <dbReference type="ARBA" id="ARBA00023136"/>
    </source>
</evidence>
<name>A0ABR2ITM2_9PEZI</name>
<dbReference type="EMBL" id="JAPCWZ010000004">
    <property type="protein sequence ID" value="KAK8867716.1"/>
    <property type="molecule type" value="Genomic_DNA"/>
</dbReference>
<gene>
    <name evidence="6" type="ORF">PGQ11_006294</name>
</gene>
<feature type="region of interest" description="Disordered" evidence="4">
    <location>
        <begin position="853"/>
        <end position="961"/>
    </location>
</feature>
<feature type="domain" description="SAC" evidence="5">
    <location>
        <begin position="305"/>
        <end position="664"/>
    </location>
</feature>
<dbReference type="PROSITE" id="PS50275">
    <property type="entry name" value="SAC"/>
    <property type="match status" value="1"/>
</dbReference>
<feature type="region of interest" description="Disordered" evidence="4">
    <location>
        <begin position="993"/>
        <end position="1017"/>
    </location>
</feature>
<dbReference type="PANTHER" id="PTHR45738">
    <property type="entry name" value="POLYPHOSPHOINOSITIDE PHOSPHATASE"/>
    <property type="match status" value="1"/>
</dbReference>